<dbReference type="GeneID" id="66367278"/>
<dbReference type="GO" id="GO:0000987">
    <property type="term" value="F:cis-regulatory region sequence-specific DNA binding"/>
    <property type="evidence" value="ECO:0007669"/>
    <property type="project" value="UniProtKB-ARBA"/>
</dbReference>
<sequence length="244" mass="27308">MNDAPISVVIIEDEKPIRRFLSAALEEEKLTVYEAETGKQGQIEVATRKPDLVILDLGLPDMNGIDVIKSLREWTDIPILVLSARTQETEKVAALDAGADDYLTKPFGVAECLARIRVLLRRRIHGSAAPQQTFQFGDIRVDLVNRLVHKGDAPVHLTPIEYRLLSTLIRNAGKVITHRELLLAVWGPSFSEHNQYLRVYMGHLRQKLEDNPAMPRHIVTETGVGYRLIENAPEQPARDAAAQG</sequence>
<dbReference type="FunFam" id="1.10.10.10:FF:000210">
    <property type="entry name" value="Winged-helix transcriptional response regulator KdpE"/>
    <property type="match status" value="1"/>
</dbReference>
<dbReference type="InterPro" id="IPR011006">
    <property type="entry name" value="CheY-like_superfamily"/>
</dbReference>
<reference evidence="13 16" key="2">
    <citation type="submission" date="2018-06" db="EMBL/GenBank/DDBJ databases">
        <authorList>
            <consortium name="Pathogen Informatics"/>
            <person name="Doyle S."/>
        </authorList>
    </citation>
    <scope>NUCLEOTIDE SEQUENCE [LARGE SCALE GENOMIC DNA]</scope>
    <source>
        <strain evidence="13 16">NCTC8684</strain>
    </source>
</reference>
<evidence type="ECO:0000313" key="12">
    <source>
        <dbReference type="EMBL" id="OVE47113.1"/>
    </source>
</evidence>
<feature type="modified residue" description="4-aspartylphosphate" evidence="8">
    <location>
        <position position="56"/>
    </location>
</feature>
<evidence type="ECO:0000313" key="13">
    <source>
        <dbReference type="EMBL" id="SUX33299.1"/>
    </source>
</evidence>
<dbReference type="Gene3D" id="1.10.10.10">
    <property type="entry name" value="Winged helix-like DNA-binding domain superfamily/Winged helix DNA-binding domain"/>
    <property type="match status" value="1"/>
</dbReference>
<dbReference type="RefSeq" id="WP_011135147.1">
    <property type="nucleotide sequence ID" value="NZ_CP024028.1"/>
</dbReference>
<proteinExistence type="predicted"/>
<evidence type="ECO:0000313" key="17">
    <source>
        <dbReference type="Proteomes" id="UP000275777"/>
    </source>
</evidence>
<dbReference type="PANTHER" id="PTHR48111:SF50">
    <property type="entry name" value="KDP OPERON TRANSCRIPTIONAL REGULATORY PROTEIN KDPE"/>
    <property type="match status" value="1"/>
</dbReference>
<evidence type="ECO:0000256" key="1">
    <source>
        <dbReference type="ARBA" id="ARBA00004496"/>
    </source>
</evidence>
<dbReference type="InterPro" id="IPR036388">
    <property type="entry name" value="WH-like_DNA-bd_sf"/>
</dbReference>
<feature type="domain" description="OmpR/PhoB-type" evidence="11">
    <location>
        <begin position="131"/>
        <end position="230"/>
    </location>
</feature>
<dbReference type="EMBL" id="NHOO01000013">
    <property type="protein sequence ID" value="OVE47113.1"/>
    <property type="molecule type" value="Genomic_DNA"/>
</dbReference>
<dbReference type="Proteomes" id="UP000275777">
    <property type="component" value="Chromosome"/>
</dbReference>
<evidence type="ECO:0000256" key="5">
    <source>
        <dbReference type="ARBA" id="ARBA00023015"/>
    </source>
</evidence>
<evidence type="ECO:0000256" key="7">
    <source>
        <dbReference type="ARBA" id="ARBA00023163"/>
    </source>
</evidence>
<keyword evidence="15" id="KW-1185">Reference proteome</keyword>
<dbReference type="Pfam" id="PF00486">
    <property type="entry name" value="Trans_reg_C"/>
    <property type="match status" value="1"/>
</dbReference>
<dbReference type="EMBL" id="UIGR01000001">
    <property type="protein sequence ID" value="SUX33299.1"/>
    <property type="molecule type" value="Genomic_DNA"/>
</dbReference>
<comment type="subcellular location">
    <subcellularLocation>
        <location evidence="1">Cytoplasm</location>
    </subcellularLocation>
</comment>
<dbReference type="GO" id="GO:0045893">
    <property type="term" value="P:positive regulation of DNA-templated transcription"/>
    <property type="evidence" value="ECO:0007669"/>
    <property type="project" value="UniProtKB-ARBA"/>
</dbReference>
<evidence type="ECO:0000256" key="4">
    <source>
        <dbReference type="ARBA" id="ARBA00023012"/>
    </source>
</evidence>
<keyword evidence="2" id="KW-0963">Cytoplasm</keyword>
<keyword evidence="5" id="KW-0805">Transcription regulation</keyword>
<evidence type="ECO:0000256" key="2">
    <source>
        <dbReference type="ARBA" id="ARBA00022490"/>
    </source>
</evidence>
<dbReference type="InterPro" id="IPR001789">
    <property type="entry name" value="Sig_transdc_resp-reg_receiver"/>
</dbReference>
<protein>
    <submittedName>
        <fullName evidence="12">DNA-binding response regulator</fullName>
    </submittedName>
    <submittedName>
        <fullName evidence="13">KDP operon transcriptional regulatory protein KdpE</fullName>
    </submittedName>
</protein>
<dbReference type="GO" id="GO:0005829">
    <property type="term" value="C:cytosol"/>
    <property type="evidence" value="ECO:0007669"/>
    <property type="project" value="TreeGrafter"/>
</dbReference>
<accession>A0A1R0MU87</accession>
<dbReference type="InterPro" id="IPR001867">
    <property type="entry name" value="OmpR/PhoB-type_DNA-bd"/>
</dbReference>
<dbReference type="Proteomes" id="UP000196342">
    <property type="component" value="Unassembled WGS sequence"/>
</dbReference>
<evidence type="ECO:0000313" key="14">
    <source>
        <dbReference type="EMBL" id="VEB41814.1"/>
    </source>
</evidence>
<dbReference type="Gene3D" id="6.10.250.690">
    <property type="match status" value="1"/>
</dbReference>
<dbReference type="GO" id="GO:0000156">
    <property type="term" value="F:phosphorelay response regulator activity"/>
    <property type="evidence" value="ECO:0007669"/>
    <property type="project" value="TreeGrafter"/>
</dbReference>
<dbReference type="FunFam" id="3.40.50.2300:FF:000021">
    <property type="entry name" value="Two-component system response regulator KdpE"/>
    <property type="match status" value="1"/>
</dbReference>
<dbReference type="Pfam" id="PF00072">
    <property type="entry name" value="Response_reg"/>
    <property type="match status" value="1"/>
</dbReference>
<dbReference type="SMART" id="SM00448">
    <property type="entry name" value="REC"/>
    <property type="match status" value="1"/>
</dbReference>
<dbReference type="EMBL" id="LR134182">
    <property type="protein sequence ID" value="VEB41814.1"/>
    <property type="molecule type" value="Genomic_DNA"/>
</dbReference>
<dbReference type="Proteomes" id="UP000254029">
    <property type="component" value="Unassembled WGS sequence"/>
</dbReference>
<dbReference type="GO" id="GO:0032993">
    <property type="term" value="C:protein-DNA complex"/>
    <property type="evidence" value="ECO:0007669"/>
    <property type="project" value="TreeGrafter"/>
</dbReference>
<dbReference type="AlphaFoldDB" id="A0A1R0MU87"/>
<dbReference type="Gene3D" id="3.40.50.2300">
    <property type="match status" value="1"/>
</dbReference>
<organism evidence="12 15">
    <name type="scientific">Chromobacterium violaceum</name>
    <dbReference type="NCBI Taxonomy" id="536"/>
    <lineage>
        <taxon>Bacteria</taxon>
        <taxon>Pseudomonadati</taxon>
        <taxon>Pseudomonadota</taxon>
        <taxon>Betaproteobacteria</taxon>
        <taxon>Neisseriales</taxon>
        <taxon>Chromobacteriaceae</taxon>
        <taxon>Chromobacterium</taxon>
    </lineage>
</organism>
<evidence type="ECO:0000259" key="11">
    <source>
        <dbReference type="PROSITE" id="PS51755"/>
    </source>
</evidence>
<keyword evidence="4" id="KW-0902">Two-component regulatory system</keyword>
<dbReference type="CDD" id="cd17620">
    <property type="entry name" value="REC_OmpR_KdpE-like"/>
    <property type="match status" value="1"/>
</dbReference>
<dbReference type="PROSITE" id="PS50110">
    <property type="entry name" value="RESPONSE_REGULATORY"/>
    <property type="match status" value="1"/>
</dbReference>
<reference evidence="12 15" key="1">
    <citation type="submission" date="2017-05" db="EMBL/GenBank/DDBJ databases">
        <title>Chromobacterium violaceum GHPS1 isolated from Hydrocarbon polluted soil in French Guiana display an awesome secondary metabolite arsenal and a battery of drug and heavy-metal-resistance and detoxification of xenobiotics proteins.</title>
        <authorList>
            <person name="Belbahri L."/>
        </authorList>
    </citation>
    <scope>NUCLEOTIDE SEQUENCE [LARGE SCALE GENOMIC DNA]</scope>
    <source>
        <strain evidence="12 15">GHPS1</strain>
    </source>
</reference>
<evidence type="ECO:0000313" key="15">
    <source>
        <dbReference type="Proteomes" id="UP000196342"/>
    </source>
</evidence>
<dbReference type="CDD" id="cd00383">
    <property type="entry name" value="trans_reg_C"/>
    <property type="match status" value="1"/>
</dbReference>
<dbReference type="InterPro" id="IPR039420">
    <property type="entry name" value="WalR-like"/>
</dbReference>
<keyword evidence="7" id="KW-0804">Transcription</keyword>
<evidence type="ECO:0000256" key="9">
    <source>
        <dbReference type="PROSITE-ProRule" id="PRU01091"/>
    </source>
</evidence>
<dbReference type="SMART" id="SM00862">
    <property type="entry name" value="Trans_reg_C"/>
    <property type="match status" value="1"/>
</dbReference>
<dbReference type="GO" id="GO:0042802">
    <property type="term" value="F:identical protein binding"/>
    <property type="evidence" value="ECO:0007669"/>
    <property type="project" value="UniProtKB-ARBA"/>
</dbReference>
<feature type="DNA-binding region" description="OmpR/PhoB-type" evidence="9">
    <location>
        <begin position="131"/>
        <end position="230"/>
    </location>
</feature>
<dbReference type="SUPFAM" id="SSF52172">
    <property type="entry name" value="CheY-like"/>
    <property type="match status" value="1"/>
</dbReference>
<name>A0A1R0MU87_CHRVL</name>
<evidence type="ECO:0000259" key="10">
    <source>
        <dbReference type="PROSITE" id="PS50110"/>
    </source>
</evidence>
<dbReference type="PANTHER" id="PTHR48111">
    <property type="entry name" value="REGULATOR OF RPOS"/>
    <property type="match status" value="1"/>
</dbReference>
<keyword evidence="3 8" id="KW-0597">Phosphoprotein</keyword>
<evidence type="ECO:0000256" key="8">
    <source>
        <dbReference type="PROSITE-ProRule" id="PRU00169"/>
    </source>
</evidence>
<dbReference type="PROSITE" id="PS51755">
    <property type="entry name" value="OMPR_PHOB"/>
    <property type="match status" value="1"/>
</dbReference>
<feature type="domain" description="Response regulatory" evidence="10">
    <location>
        <begin position="7"/>
        <end position="120"/>
    </location>
</feature>
<dbReference type="NCBIfam" id="NF007820">
    <property type="entry name" value="PRK10529.1"/>
    <property type="match status" value="1"/>
</dbReference>
<gene>
    <name evidence="13" type="primary">kdpE</name>
    <name evidence="12" type="ORF">CBW21_15730</name>
    <name evidence="13" type="ORF">NCTC8684_02391</name>
    <name evidence="14" type="ORF">NCTC9695_02254</name>
</gene>
<dbReference type="OMA" id="MGYRFER"/>
<evidence type="ECO:0000313" key="16">
    <source>
        <dbReference type="Proteomes" id="UP000254029"/>
    </source>
</evidence>
<evidence type="ECO:0000256" key="6">
    <source>
        <dbReference type="ARBA" id="ARBA00023125"/>
    </source>
</evidence>
<evidence type="ECO:0000256" key="3">
    <source>
        <dbReference type="ARBA" id="ARBA00022553"/>
    </source>
</evidence>
<accession>A0A202B6A6</accession>
<keyword evidence="6 9" id="KW-0238">DNA-binding</keyword>
<reference evidence="14 17" key="3">
    <citation type="submission" date="2018-12" db="EMBL/GenBank/DDBJ databases">
        <authorList>
            <consortium name="Pathogen Informatics"/>
        </authorList>
    </citation>
    <scope>NUCLEOTIDE SEQUENCE [LARGE SCALE GENOMIC DNA]</scope>
    <source>
        <strain evidence="14 17">NCTC9695</strain>
    </source>
</reference>